<dbReference type="PANTHER" id="PTHR36109:SF2">
    <property type="entry name" value="MEMBRANE PROTEIN"/>
    <property type="match status" value="1"/>
</dbReference>
<comment type="caution">
    <text evidence="1">The sequence shown here is derived from an EMBL/GenBank/DDBJ whole genome shotgun (WGS) entry which is preliminary data.</text>
</comment>
<proteinExistence type="predicted"/>
<protein>
    <submittedName>
        <fullName evidence="1">DUF1269 domain-containing protein</fullName>
    </submittedName>
</protein>
<dbReference type="RefSeq" id="WP_116300557.1">
    <property type="nucleotide sequence ID" value="NZ_NFZV01000001.1"/>
</dbReference>
<accession>A0A3E0X1J2</accession>
<evidence type="ECO:0000313" key="1">
    <source>
        <dbReference type="EMBL" id="RFA39481.1"/>
    </source>
</evidence>
<name>A0A3E0X1J2_9GAMM</name>
<dbReference type="PANTHER" id="PTHR36109">
    <property type="entry name" value="MEMBRANE PROTEIN-RELATED"/>
    <property type="match status" value="1"/>
</dbReference>
<gene>
    <name evidence="1" type="ORF">CAL65_01470</name>
</gene>
<organism evidence="1 2">
    <name type="scientific">Alkalilimnicola ehrlichii</name>
    <dbReference type="NCBI Taxonomy" id="351052"/>
    <lineage>
        <taxon>Bacteria</taxon>
        <taxon>Pseudomonadati</taxon>
        <taxon>Pseudomonadota</taxon>
        <taxon>Gammaproteobacteria</taxon>
        <taxon>Chromatiales</taxon>
        <taxon>Ectothiorhodospiraceae</taxon>
        <taxon>Alkalilimnicola</taxon>
    </lineage>
</organism>
<dbReference type="OrthoDB" id="8775484at2"/>
<sequence length="169" mass="17747">MRRLYFLVPSVESAKAIVTELLLNHVPEEKIHVIAKEGTPLEDLPEARLRESSDLIPALERGAAIGGATGALAGLAAVALPGLGLVVGGGTVLALTALGGGVGAWASSLQGISTPNSQLTQFQDDIEKGQLLMLVDVPKDRIHEIEDMIKKHHPEADIAGTEPDKPVFP</sequence>
<reference evidence="2" key="1">
    <citation type="submission" date="2017-05" db="EMBL/GenBank/DDBJ databases">
        <authorList>
            <person name="Sharma S."/>
            <person name="Sidhu C."/>
            <person name="Pinnaka A.K."/>
        </authorList>
    </citation>
    <scope>NUCLEOTIDE SEQUENCE [LARGE SCALE GENOMIC DNA]</scope>
    <source>
        <strain evidence="2">AK93</strain>
    </source>
</reference>
<evidence type="ECO:0000313" key="2">
    <source>
        <dbReference type="Proteomes" id="UP000256763"/>
    </source>
</evidence>
<dbReference type="EMBL" id="NFZW01000001">
    <property type="protein sequence ID" value="RFA39481.1"/>
    <property type="molecule type" value="Genomic_DNA"/>
</dbReference>
<keyword evidence="2" id="KW-1185">Reference proteome</keyword>
<dbReference type="InterPro" id="IPR052948">
    <property type="entry name" value="Low_temp-induced_all0457"/>
</dbReference>
<dbReference type="AlphaFoldDB" id="A0A3E0X1J2"/>
<dbReference type="Proteomes" id="UP000256763">
    <property type="component" value="Unassembled WGS sequence"/>
</dbReference>